<reference evidence="1 2" key="1">
    <citation type="submission" date="2014-06" db="EMBL/GenBank/DDBJ databases">
        <authorList>
            <consortium name="DOE Joint Genome Institute"/>
            <person name="Kuo A."/>
            <person name="Kohler A."/>
            <person name="Nagy L.G."/>
            <person name="Floudas D."/>
            <person name="Copeland A."/>
            <person name="Barry K.W."/>
            <person name="Cichocki N."/>
            <person name="Veneault-Fourrey C."/>
            <person name="LaButti K."/>
            <person name="Lindquist E.A."/>
            <person name="Lipzen A."/>
            <person name="Lundell T."/>
            <person name="Morin E."/>
            <person name="Murat C."/>
            <person name="Sun H."/>
            <person name="Tunlid A."/>
            <person name="Henrissat B."/>
            <person name="Grigoriev I.V."/>
            <person name="Hibbett D.S."/>
            <person name="Martin F."/>
            <person name="Nordberg H.P."/>
            <person name="Cantor M.N."/>
            <person name="Hua S.X."/>
        </authorList>
    </citation>
    <scope>NUCLEOTIDE SEQUENCE [LARGE SCALE GENOMIC DNA]</scope>
    <source>
        <strain evidence="1 2">ATCC 200175</strain>
    </source>
</reference>
<dbReference type="HOGENOM" id="CLU_1587023_0_0_1"/>
<sequence>MKSLNLLRSFCLSVDSSSIFGPGEHNVLCGSFVSIFMLSSSGTRYKRRAVADLNSLLDAIAEEDRGGYRTYEIALEMNIVIELRNGGYPCTRPRGYGTLEATQRATAAPTMMPVISVRTAGNIPPDVKVTTYIARSTIEKESLRGCSELSAELMTLSTNHSGSPPTRT</sequence>
<gene>
    <name evidence="1" type="ORF">PAXINDRAFT_15057</name>
</gene>
<keyword evidence="2" id="KW-1185">Reference proteome</keyword>
<dbReference type="Proteomes" id="UP000053647">
    <property type="component" value="Unassembled WGS sequence"/>
</dbReference>
<accession>A0A0C9TNS0</accession>
<dbReference type="EMBL" id="KN819368">
    <property type="protein sequence ID" value="KIJ12143.1"/>
    <property type="molecule type" value="Genomic_DNA"/>
</dbReference>
<proteinExistence type="predicted"/>
<evidence type="ECO:0000313" key="1">
    <source>
        <dbReference type="EMBL" id="KIJ12143.1"/>
    </source>
</evidence>
<reference evidence="2" key="2">
    <citation type="submission" date="2015-01" db="EMBL/GenBank/DDBJ databases">
        <title>Evolutionary Origins and Diversification of the Mycorrhizal Mutualists.</title>
        <authorList>
            <consortium name="DOE Joint Genome Institute"/>
            <consortium name="Mycorrhizal Genomics Consortium"/>
            <person name="Kohler A."/>
            <person name="Kuo A."/>
            <person name="Nagy L.G."/>
            <person name="Floudas D."/>
            <person name="Copeland A."/>
            <person name="Barry K.W."/>
            <person name="Cichocki N."/>
            <person name="Veneault-Fourrey C."/>
            <person name="LaButti K."/>
            <person name="Lindquist E.A."/>
            <person name="Lipzen A."/>
            <person name="Lundell T."/>
            <person name="Morin E."/>
            <person name="Murat C."/>
            <person name="Riley R."/>
            <person name="Ohm R."/>
            <person name="Sun H."/>
            <person name="Tunlid A."/>
            <person name="Henrissat B."/>
            <person name="Grigoriev I.V."/>
            <person name="Hibbett D.S."/>
            <person name="Martin F."/>
        </authorList>
    </citation>
    <scope>NUCLEOTIDE SEQUENCE [LARGE SCALE GENOMIC DNA]</scope>
    <source>
        <strain evidence="2">ATCC 200175</strain>
    </source>
</reference>
<protein>
    <submittedName>
        <fullName evidence="1">Uncharacterized protein</fullName>
    </submittedName>
</protein>
<dbReference type="AlphaFoldDB" id="A0A0C9TNS0"/>
<organism evidence="1 2">
    <name type="scientific">Paxillus involutus ATCC 200175</name>
    <dbReference type="NCBI Taxonomy" id="664439"/>
    <lineage>
        <taxon>Eukaryota</taxon>
        <taxon>Fungi</taxon>
        <taxon>Dikarya</taxon>
        <taxon>Basidiomycota</taxon>
        <taxon>Agaricomycotina</taxon>
        <taxon>Agaricomycetes</taxon>
        <taxon>Agaricomycetidae</taxon>
        <taxon>Boletales</taxon>
        <taxon>Paxilineae</taxon>
        <taxon>Paxillaceae</taxon>
        <taxon>Paxillus</taxon>
    </lineage>
</organism>
<evidence type="ECO:0000313" key="2">
    <source>
        <dbReference type="Proteomes" id="UP000053647"/>
    </source>
</evidence>
<name>A0A0C9TNS0_PAXIN</name>